<dbReference type="InterPro" id="IPR004147">
    <property type="entry name" value="ABC1_dom"/>
</dbReference>
<dbReference type="Pfam" id="PF03109">
    <property type="entry name" value="ABC1"/>
    <property type="match status" value="1"/>
</dbReference>
<dbReference type="PANTHER" id="PTHR45890:SF1">
    <property type="entry name" value="AARF DOMAIN CONTAINING KINASE 2"/>
    <property type="match status" value="1"/>
</dbReference>
<dbReference type="PANTHER" id="PTHR45890">
    <property type="entry name" value="AARF DOMAIN CONTAINING KINASE 2 (PREDICTED)"/>
    <property type="match status" value="1"/>
</dbReference>
<reference evidence="4" key="1">
    <citation type="journal article" date="2019" name="Int. J. Syst. Evol. Microbiol.">
        <title>The Global Catalogue of Microorganisms (GCM) 10K type strain sequencing project: providing services to taxonomists for standard genome sequencing and annotation.</title>
        <authorList>
            <consortium name="The Broad Institute Genomics Platform"/>
            <consortium name="The Broad Institute Genome Sequencing Center for Infectious Disease"/>
            <person name="Wu L."/>
            <person name="Ma J."/>
        </authorList>
    </citation>
    <scope>NUCLEOTIDE SEQUENCE [LARGE SCALE GENOMIC DNA]</scope>
    <source>
        <strain evidence="4">JCM 13249</strain>
    </source>
</reference>
<evidence type="ECO:0000313" key="4">
    <source>
        <dbReference type="Proteomes" id="UP001500655"/>
    </source>
</evidence>
<protein>
    <recommendedName>
        <fullName evidence="2">Protein kinase domain-containing protein</fullName>
    </recommendedName>
</protein>
<dbReference type="InterPro" id="IPR052402">
    <property type="entry name" value="ADCK_kinase"/>
</dbReference>
<evidence type="ECO:0000313" key="3">
    <source>
        <dbReference type="EMBL" id="GAA1767335.1"/>
    </source>
</evidence>
<feature type="transmembrane region" description="Helical" evidence="1">
    <location>
        <begin position="43"/>
        <end position="62"/>
    </location>
</feature>
<name>A0ABP4X450_9ACTN</name>
<accession>A0ABP4X450</accession>
<gene>
    <name evidence="3" type="ORF">GCM10009681_43030</name>
</gene>
<organism evidence="3 4">
    <name type="scientific">Luedemannella helvata</name>
    <dbReference type="NCBI Taxonomy" id="349315"/>
    <lineage>
        <taxon>Bacteria</taxon>
        <taxon>Bacillati</taxon>
        <taxon>Actinomycetota</taxon>
        <taxon>Actinomycetes</taxon>
        <taxon>Micromonosporales</taxon>
        <taxon>Micromonosporaceae</taxon>
        <taxon>Luedemannella</taxon>
    </lineage>
</organism>
<dbReference type="Proteomes" id="UP001500655">
    <property type="component" value="Unassembled WGS sequence"/>
</dbReference>
<dbReference type="EMBL" id="BAAALS010000023">
    <property type="protein sequence ID" value="GAA1767335.1"/>
    <property type="molecule type" value="Genomic_DNA"/>
</dbReference>
<dbReference type="InterPro" id="IPR011009">
    <property type="entry name" value="Kinase-like_dom_sf"/>
</dbReference>
<feature type="domain" description="Protein kinase" evidence="2">
    <location>
        <begin position="109"/>
        <end position="428"/>
    </location>
</feature>
<dbReference type="CDD" id="cd05121">
    <property type="entry name" value="ABC1_ADCK3-like"/>
    <property type="match status" value="1"/>
</dbReference>
<evidence type="ECO:0000259" key="2">
    <source>
        <dbReference type="PROSITE" id="PS50011"/>
    </source>
</evidence>
<keyword evidence="4" id="KW-1185">Reference proteome</keyword>
<dbReference type="Gene3D" id="1.10.510.10">
    <property type="entry name" value="Transferase(Phosphotransferase) domain 1"/>
    <property type="match status" value="1"/>
</dbReference>
<dbReference type="RefSeq" id="WP_344084941.1">
    <property type="nucleotide sequence ID" value="NZ_BAAALS010000023.1"/>
</dbReference>
<sequence length="428" mass="47100">MTRVRGQVWYGLIRCCVVVPLWLLLVPAAMGGRRLLVRRHRDVPAWAAAVAVLAVWLGPAYVKVAQLASTRADVVPVGWCRALGRLREDGRPIRAGYVRRQLAEHGFGPDPLRMLGAGSVACVYLVADPGGTAPVAVKLLRPGVRTAIARDLAVLRFGARVMVRLPRARHLPILDMIGHISDAIAGQVDLVRERENLRVLRERLDPARITVPAPRPGGSVDVLVMDYLAEFSDPQRREAPRQHQRLAAESLTECVFRMLFTVGVVHCDMHPGNLRVARDGRVCVVDAGFVVTPDDVLRRQFCEFFLGLSLGNGVRCARSIVDAAVTMPASLDRDLFDAEVTDIVRRYTGLPAGEFSIASFVDELFALQRRHRIFVSAAFVVPILTLLVIEGSVRAWHPDLDFQAVAQPIVLAALVRLPHPGRMRAQAA</sequence>
<comment type="caution">
    <text evidence="3">The sequence shown here is derived from an EMBL/GenBank/DDBJ whole genome shotgun (WGS) entry which is preliminary data.</text>
</comment>
<dbReference type="InterPro" id="IPR000719">
    <property type="entry name" value="Prot_kinase_dom"/>
</dbReference>
<evidence type="ECO:0000256" key="1">
    <source>
        <dbReference type="SAM" id="Phobius"/>
    </source>
</evidence>
<dbReference type="SUPFAM" id="SSF56112">
    <property type="entry name" value="Protein kinase-like (PK-like)"/>
    <property type="match status" value="1"/>
</dbReference>
<proteinExistence type="predicted"/>
<dbReference type="PROSITE" id="PS50011">
    <property type="entry name" value="PROTEIN_KINASE_DOM"/>
    <property type="match status" value="1"/>
</dbReference>
<keyword evidence="1" id="KW-1133">Transmembrane helix</keyword>
<feature type="transmembrane region" description="Helical" evidence="1">
    <location>
        <begin position="12"/>
        <end position="31"/>
    </location>
</feature>
<keyword evidence="1" id="KW-0472">Membrane</keyword>
<keyword evidence="1" id="KW-0812">Transmembrane</keyword>